<keyword evidence="4" id="KW-0597">Phosphoprotein</keyword>
<dbReference type="GO" id="GO:0032993">
    <property type="term" value="C:protein-DNA complex"/>
    <property type="evidence" value="ECO:0007669"/>
    <property type="project" value="TreeGrafter"/>
</dbReference>
<evidence type="ECO:0000256" key="4">
    <source>
        <dbReference type="PROSITE-ProRule" id="PRU00169"/>
    </source>
</evidence>
<keyword evidence="1" id="KW-0805">Transcription regulation</keyword>
<evidence type="ECO:0000313" key="9">
    <source>
        <dbReference type="Proteomes" id="UP000271003"/>
    </source>
</evidence>
<evidence type="ECO:0000259" key="6">
    <source>
        <dbReference type="PROSITE" id="PS50110"/>
    </source>
</evidence>
<dbReference type="EMBL" id="AP018786">
    <property type="protein sequence ID" value="BBF22739.1"/>
    <property type="molecule type" value="Genomic_DNA"/>
</dbReference>
<dbReference type="Gene3D" id="1.10.10.10">
    <property type="entry name" value="Winged helix-like DNA-binding domain superfamily/Winged helix DNA-binding domain"/>
    <property type="match status" value="1"/>
</dbReference>
<feature type="domain" description="OmpR/PhoB-type" evidence="7">
    <location>
        <begin position="127"/>
        <end position="221"/>
    </location>
</feature>
<dbReference type="GO" id="GO:0000976">
    <property type="term" value="F:transcription cis-regulatory region binding"/>
    <property type="evidence" value="ECO:0007669"/>
    <property type="project" value="TreeGrafter"/>
</dbReference>
<dbReference type="SMART" id="SM00862">
    <property type="entry name" value="Trans_reg_C"/>
    <property type="match status" value="1"/>
</dbReference>
<feature type="modified residue" description="4-aspartylphosphate" evidence="4">
    <location>
        <position position="51"/>
    </location>
</feature>
<dbReference type="GO" id="GO:0006355">
    <property type="term" value="P:regulation of DNA-templated transcription"/>
    <property type="evidence" value="ECO:0007669"/>
    <property type="project" value="InterPro"/>
</dbReference>
<dbReference type="CDD" id="cd00383">
    <property type="entry name" value="trans_reg_C"/>
    <property type="match status" value="1"/>
</dbReference>
<dbReference type="KEGG" id="sutt:SUTMEG_06300"/>
<dbReference type="SUPFAM" id="SSF52172">
    <property type="entry name" value="CheY-like"/>
    <property type="match status" value="1"/>
</dbReference>
<feature type="domain" description="Response regulatory" evidence="6">
    <location>
        <begin position="2"/>
        <end position="119"/>
    </location>
</feature>
<evidence type="ECO:0000259" key="7">
    <source>
        <dbReference type="PROSITE" id="PS51755"/>
    </source>
</evidence>
<dbReference type="Pfam" id="PF00486">
    <property type="entry name" value="Trans_reg_C"/>
    <property type="match status" value="1"/>
</dbReference>
<dbReference type="InterPro" id="IPR001867">
    <property type="entry name" value="OmpR/PhoB-type_DNA-bd"/>
</dbReference>
<keyword evidence="9" id="KW-1185">Reference proteome</keyword>
<dbReference type="PANTHER" id="PTHR48111">
    <property type="entry name" value="REGULATOR OF RPOS"/>
    <property type="match status" value="1"/>
</dbReference>
<evidence type="ECO:0000313" key="8">
    <source>
        <dbReference type="EMBL" id="BBF22739.1"/>
    </source>
</evidence>
<dbReference type="PANTHER" id="PTHR48111:SF67">
    <property type="entry name" value="TRANSCRIPTIONAL REGULATORY PROTEIN TCTD"/>
    <property type="match status" value="1"/>
</dbReference>
<dbReference type="AlphaFoldDB" id="A0A2Z6I8L4"/>
<organism evidence="8 9">
    <name type="scientific">Sutterella megalosphaeroides</name>
    <dbReference type="NCBI Taxonomy" id="2494234"/>
    <lineage>
        <taxon>Bacteria</taxon>
        <taxon>Pseudomonadati</taxon>
        <taxon>Pseudomonadota</taxon>
        <taxon>Betaproteobacteria</taxon>
        <taxon>Burkholderiales</taxon>
        <taxon>Sutterellaceae</taxon>
        <taxon>Sutterella</taxon>
    </lineage>
</organism>
<evidence type="ECO:0000256" key="2">
    <source>
        <dbReference type="ARBA" id="ARBA00023125"/>
    </source>
</evidence>
<gene>
    <name evidence="8" type="ORF">SUTMEG_06300</name>
</gene>
<keyword evidence="2 5" id="KW-0238">DNA-binding</keyword>
<dbReference type="Gene3D" id="6.10.250.690">
    <property type="match status" value="1"/>
</dbReference>
<dbReference type="SMART" id="SM00448">
    <property type="entry name" value="REC"/>
    <property type="match status" value="1"/>
</dbReference>
<dbReference type="PROSITE" id="PS50110">
    <property type="entry name" value="RESPONSE_REGULATORY"/>
    <property type="match status" value="1"/>
</dbReference>
<dbReference type="Gene3D" id="3.40.50.2300">
    <property type="match status" value="1"/>
</dbReference>
<dbReference type="InterPro" id="IPR039420">
    <property type="entry name" value="WalR-like"/>
</dbReference>
<dbReference type="Proteomes" id="UP000271003">
    <property type="component" value="Chromosome"/>
</dbReference>
<dbReference type="InterPro" id="IPR011006">
    <property type="entry name" value="CheY-like_superfamily"/>
</dbReference>
<dbReference type="OrthoDB" id="9802426at2"/>
<dbReference type="CDD" id="cd17624">
    <property type="entry name" value="REC_OmpR_PmrA-like"/>
    <property type="match status" value="1"/>
</dbReference>
<dbReference type="Pfam" id="PF00072">
    <property type="entry name" value="Response_reg"/>
    <property type="match status" value="1"/>
</dbReference>
<dbReference type="GO" id="GO:0000156">
    <property type="term" value="F:phosphorelay response regulator activity"/>
    <property type="evidence" value="ECO:0007669"/>
    <property type="project" value="TreeGrafter"/>
</dbReference>
<dbReference type="PROSITE" id="PS51755">
    <property type="entry name" value="OMPR_PHOB"/>
    <property type="match status" value="1"/>
</dbReference>
<protein>
    <submittedName>
        <fullName evidence="8">DNA-binding response regulator</fullName>
    </submittedName>
</protein>
<dbReference type="RefSeq" id="WP_120176417.1">
    <property type="nucleotide sequence ID" value="NZ_AP018786.1"/>
</dbReference>
<feature type="DNA-binding region" description="OmpR/PhoB-type" evidence="5">
    <location>
        <begin position="127"/>
        <end position="221"/>
    </location>
</feature>
<name>A0A2Z6I8L4_9BURK</name>
<keyword evidence="3" id="KW-0804">Transcription</keyword>
<proteinExistence type="predicted"/>
<dbReference type="InterPro" id="IPR036388">
    <property type="entry name" value="WH-like_DNA-bd_sf"/>
</dbReference>
<evidence type="ECO:0000256" key="1">
    <source>
        <dbReference type="ARBA" id="ARBA00023015"/>
    </source>
</evidence>
<sequence length="223" mass="23989">MHILLIEDDPFIARAVTAALESEAHTVTYAPSGKDAFAALAVRLPDAVLLDLGLPGIDGIDVLKSIRAMPAPASNLPVIIVTAREALESRLEGLDAGADDYLLKPFHMSELLARLRAVVRRKGPLAGDVLRAGHIALNTVTHTCTVGSDAVTLSKREYALLAALLVRPGAILSRRALEEKLYAPGDEPESNAIEYLIHALRKKIGAESIENIRGLGWRIKADR</sequence>
<evidence type="ECO:0000256" key="3">
    <source>
        <dbReference type="ARBA" id="ARBA00023163"/>
    </source>
</evidence>
<accession>A0A2Z6I8L4</accession>
<dbReference type="GO" id="GO:0005829">
    <property type="term" value="C:cytosol"/>
    <property type="evidence" value="ECO:0007669"/>
    <property type="project" value="TreeGrafter"/>
</dbReference>
<dbReference type="InterPro" id="IPR001789">
    <property type="entry name" value="Sig_transdc_resp-reg_receiver"/>
</dbReference>
<reference evidence="8 9" key="1">
    <citation type="journal article" date="2018" name="Int. J. Syst. Evol. Microbiol.">
        <title>Mesosutterella multiformis gen. nov., sp. nov., a member of the family Sutterellaceae and Sutterella megalosphaeroides sp. nov., isolated from human faeces.</title>
        <authorList>
            <person name="Sakamoto M."/>
            <person name="Ikeyama N."/>
            <person name="Kunihiro T."/>
            <person name="Iino T."/>
            <person name="Yuki M."/>
            <person name="Ohkuma M."/>
        </authorList>
    </citation>
    <scope>NUCLEOTIDE SEQUENCE [LARGE SCALE GENOMIC DNA]</scope>
    <source>
        <strain evidence="8 9">6FBBBH3</strain>
    </source>
</reference>
<evidence type="ECO:0000256" key="5">
    <source>
        <dbReference type="PROSITE-ProRule" id="PRU01091"/>
    </source>
</evidence>